<dbReference type="EMBL" id="CP015057">
    <property type="protein sequence ID" value="QGN15802.1"/>
    <property type="molecule type" value="Genomic_DNA"/>
</dbReference>
<keyword evidence="2" id="KW-1185">Reference proteome</keyword>
<evidence type="ECO:0000313" key="1">
    <source>
        <dbReference type="EMBL" id="QGN15802.1"/>
    </source>
</evidence>
<evidence type="ECO:0000313" key="2">
    <source>
        <dbReference type="Proteomes" id="UP000422736"/>
    </source>
</evidence>
<sequence>MSKLDALYLSNDDFSIVSEWNCEIFLQNLSIFHEDMIVIPSSNPYSKVSMSKY</sequence>
<reference evidence="1 2" key="1">
    <citation type="submission" date="2016-03" db="EMBL/GenBank/DDBJ databases">
        <title>How can Kluyveromyces marxianus grow so fast - potential evolutionary course in Saccharomyces Complex revealed by comparative genomics.</title>
        <authorList>
            <person name="Mo W."/>
            <person name="Lu W."/>
            <person name="Yang X."/>
            <person name="Qi J."/>
            <person name="Lv H."/>
        </authorList>
    </citation>
    <scope>NUCLEOTIDE SEQUENCE [LARGE SCALE GENOMIC DNA]</scope>
    <source>
        <strain evidence="1 2">FIM1</strain>
    </source>
</reference>
<proteinExistence type="predicted"/>
<protein>
    <submittedName>
        <fullName evidence="1">Meiotic recombination protein REC102</fullName>
    </submittedName>
</protein>
<dbReference type="Proteomes" id="UP000422736">
    <property type="component" value="Chromosome 4"/>
</dbReference>
<organism evidence="1 2">
    <name type="scientific">Kluyveromyces marxianus</name>
    <name type="common">Yeast</name>
    <name type="synonym">Candida kefyr</name>
    <dbReference type="NCBI Taxonomy" id="4911"/>
    <lineage>
        <taxon>Eukaryota</taxon>
        <taxon>Fungi</taxon>
        <taxon>Dikarya</taxon>
        <taxon>Ascomycota</taxon>
        <taxon>Saccharomycotina</taxon>
        <taxon>Saccharomycetes</taxon>
        <taxon>Saccharomycetales</taxon>
        <taxon>Saccharomycetaceae</taxon>
        <taxon>Kluyveromyces</taxon>
    </lineage>
</organism>
<gene>
    <name evidence="1" type="primary">REC102</name>
    <name evidence="1" type="ORF">FIM1_2498</name>
</gene>
<name>A0ABX6EXK3_KLUMA</name>
<accession>A0ABX6EXK3</accession>